<evidence type="ECO:0000313" key="1">
    <source>
        <dbReference type="EMBL" id="AMO27657.1"/>
    </source>
</evidence>
<proteinExistence type="predicted"/>
<sequence>MHPAVVQTQLVGVRREPLRHSGGLYRQSELHGRRRSFSRVRYLIKVAIVTRQQIAQQPQIEGALQVGAVAVRRQVGHAVLQQIASVEKALFRLDYRVEGGLDRVQGAELGQQTSQRVAAQPVEGSIAARADDIHQPLLHAAVGDVGPFAANRARFHHVQKHST</sequence>
<protein>
    <submittedName>
        <fullName evidence="1">Uncharacterized protein</fullName>
    </submittedName>
</protein>
<name>A0A140HQL0_NPVLD</name>
<dbReference type="EMBL" id="KT626570">
    <property type="protein sequence ID" value="AMO27657.1"/>
    <property type="molecule type" value="Genomic_DNA"/>
</dbReference>
<organismHost>
    <name type="scientific">Lepidoptera</name>
    <name type="common">moths &amp; butterflies</name>
    <dbReference type="NCBI Taxonomy" id="7088"/>
</organismHost>
<organism evidence="1">
    <name type="scientific">Lymantria dispar multicapsid nuclear polyhedrosis virus</name>
    <name type="common">LdMNPV</name>
    <dbReference type="NCBI Taxonomy" id="10449"/>
    <lineage>
        <taxon>Viruses</taxon>
        <taxon>Viruses incertae sedis</taxon>
        <taxon>Naldaviricetes</taxon>
        <taxon>Lefavirales</taxon>
        <taxon>Baculoviridae</taxon>
        <taxon>Alphabaculovirus</taxon>
        <taxon>Alphabaculovirus lydisparis</taxon>
    </lineage>
</organism>
<accession>A0A140HQL0</accession>
<reference evidence="1" key="1">
    <citation type="submission" date="2016-03" db="EMBL/GenBank/DDBJ databases">
        <title>Geographic isolates of Lymantria dispar multiple nucleopolyhedrovirus: Genomic analysis and biological activity against different host strains of Lymantria dispar.</title>
        <authorList>
            <person name="Harrison R.L."/>
            <person name="Rowley D.L."/>
            <person name="Keena M.A."/>
        </authorList>
    </citation>
    <scope>NUCLEOTIDE SEQUENCE</scope>
    <source>
        <strain evidence="1">3054</strain>
    </source>
</reference>